<feature type="transmembrane region" description="Helical" evidence="6">
    <location>
        <begin position="101"/>
        <end position="127"/>
    </location>
</feature>
<feature type="transmembrane region" description="Helical" evidence="6">
    <location>
        <begin position="65"/>
        <end position="89"/>
    </location>
</feature>
<reference evidence="8" key="1">
    <citation type="submission" date="2016-10" db="EMBL/GenBank/DDBJ databases">
        <authorList>
            <person name="Benchimol M."/>
            <person name="Almeida L.G."/>
            <person name="Vasconcelos A.T."/>
            <person name="Perreira-Neves A."/>
            <person name="Rosa I.A."/>
            <person name="Tasca T."/>
            <person name="Bogo M.R."/>
            <person name="de Souza W."/>
        </authorList>
    </citation>
    <scope>NUCLEOTIDE SEQUENCE [LARGE SCALE GENOMIC DNA]</scope>
    <source>
        <strain evidence="8">K</strain>
    </source>
</reference>
<feature type="transmembrane region" description="Helical" evidence="6">
    <location>
        <begin position="339"/>
        <end position="358"/>
    </location>
</feature>
<comment type="subcellular location">
    <subcellularLocation>
        <location evidence="1">Membrane</location>
        <topology evidence="1">Multi-pass membrane protein</topology>
    </subcellularLocation>
</comment>
<feature type="transmembrane region" description="Helical" evidence="6">
    <location>
        <begin position="29"/>
        <end position="53"/>
    </location>
</feature>
<protein>
    <submittedName>
        <fullName evidence="8">Major facilitator superfamily transporter</fullName>
    </submittedName>
</protein>
<sequence length="482" mass="53609">MLAAQDHSMIEKNLGADWIPLNKREKLSLLHILGIASGNLVSGMLWNIIFALLEPYVSKLQISSIVKTLLLLYGSLIGFILGPLLGVYSDGITFKWGRRRIFVIIGGVLVVFSLLIMMYCVEIGNFFRPDDPHYSRQAVFIVAVLISFTAGNIVQSPARTMCSDVTPINQQSLMANICQVYSGFSGIFANILGGLELYKYTPLEQEQFLLVVSLSIAFIAITVSCIVTKEEPLREKPPKINPFKQIWTSFRKMPRPFARVLPSFTFSYIASYQYTVIFSHFMGNDLFHGNNSIDATEQEKIDYQKGVSWSMMCNVMNNAFQLIYGFINTKVCEKVGMRAVMIVGNLLLATALLLFFFIDNKNAYLSLTIPLGLGTVIYMAIPYAIVSLCIPTEELGNNLGILNCFGVFGQQVSNWGIGKIIDHFWKVETARKKIGISSVFGFLATIFAFWIVQPTIADTGSYAPIPDLSQDVGSTVITTESV</sequence>
<evidence type="ECO:0000259" key="7">
    <source>
        <dbReference type="PROSITE" id="PS50850"/>
    </source>
</evidence>
<dbReference type="AlphaFoldDB" id="A0A1J4J1H5"/>
<dbReference type="PANTHER" id="PTHR19432:SF26">
    <property type="entry name" value="MAJOR FACILITATOR SUPERFAMILY (MFS) PROFILE DOMAIN-CONTAINING PROTEIN"/>
    <property type="match status" value="1"/>
</dbReference>
<evidence type="ECO:0000256" key="6">
    <source>
        <dbReference type="SAM" id="Phobius"/>
    </source>
</evidence>
<evidence type="ECO:0000256" key="1">
    <source>
        <dbReference type="ARBA" id="ARBA00004141"/>
    </source>
</evidence>
<dbReference type="VEuPathDB" id="TrichDB:TRFO_40309"/>
<keyword evidence="3 6" id="KW-0812">Transmembrane</keyword>
<dbReference type="Gene3D" id="1.20.1250.20">
    <property type="entry name" value="MFS general substrate transporter like domains"/>
    <property type="match status" value="1"/>
</dbReference>
<dbReference type="PANTHER" id="PTHR19432">
    <property type="entry name" value="SUGAR TRANSPORTER"/>
    <property type="match status" value="1"/>
</dbReference>
<keyword evidence="9" id="KW-1185">Reference proteome</keyword>
<dbReference type="OrthoDB" id="28755at2759"/>
<evidence type="ECO:0000256" key="5">
    <source>
        <dbReference type="ARBA" id="ARBA00023136"/>
    </source>
</evidence>
<dbReference type="InterPro" id="IPR036259">
    <property type="entry name" value="MFS_trans_sf"/>
</dbReference>
<name>A0A1J4J1H5_9EUKA</name>
<dbReference type="Pfam" id="PF07690">
    <property type="entry name" value="MFS_1"/>
    <property type="match status" value="2"/>
</dbReference>
<evidence type="ECO:0000256" key="4">
    <source>
        <dbReference type="ARBA" id="ARBA00022989"/>
    </source>
</evidence>
<dbReference type="Proteomes" id="UP000179807">
    <property type="component" value="Unassembled WGS sequence"/>
</dbReference>
<dbReference type="GO" id="GO:0016020">
    <property type="term" value="C:membrane"/>
    <property type="evidence" value="ECO:0007669"/>
    <property type="project" value="UniProtKB-SubCell"/>
</dbReference>
<dbReference type="InterPro" id="IPR011701">
    <property type="entry name" value="MFS"/>
</dbReference>
<keyword evidence="2" id="KW-0813">Transport</keyword>
<dbReference type="GeneID" id="94847833"/>
<dbReference type="InterPro" id="IPR020846">
    <property type="entry name" value="MFS_dom"/>
</dbReference>
<keyword evidence="5 6" id="KW-0472">Membrane</keyword>
<dbReference type="PROSITE" id="PS50850">
    <property type="entry name" value="MFS"/>
    <property type="match status" value="1"/>
</dbReference>
<feature type="transmembrane region" description="Helical" evidence="6">
    <location>
        <begin position="260"/>
        <end position="282"/>
    </location>
</feature>
<feature type="transmembrane region" description="Helical" evidence="6">
    <location>
        <begin position="133"/>
        <end position="153"/>
    </location>
</feature>
<evidence type="ECO:0000256" key="2">
    <source>
        <dbReference type="ARBA" id="ARBA00022448"/>
    </source>
</evidence>
<dbReference type="RefSeq" id="XP_068346521.1">
    <property type="nucleotide sequence ID" value="XM_068513129.1"/>
</dbReference>
<feature type="transmembrane region" description="Helical" evidence="6">
    <location>
        <begin position="173"/>
        <end position="195"/>
    </location>
</feature>
<evidence type="ECO:0000256" key="3">
    <source>
        <dbReference type="ARBA" id="ARBA00022692"/>
    </source>
</evidence>
<evidence type="ECO:0000313" key="8">
    <source>
        <dbReference type="EMBL" id="OHS93384.1"/>
    </source>
</evidence>
<accession>A0A1J4J1H5</accession>
<feature type="transmembrane region" description="Helical" evidence="6">
    <location>
        <begin position="364"/>
        <end position="386"/>
    </location>
</feature>
<proteinExistence type="predicted"/>
<feature type="transmembrane region" description="Helical" evidence="6">
    <location>
        <begin position="434"/>
        <end position="452"/>
    </location>
</feature>
<dbReference type="SUPFAM" id="SSF103473">
    <property type="entry name" value="MFS general substrate transporter"/>
    <property type="match status" value="1"/>
</dbReference>
<feature type="domain" description="Major facilitator superfamily (MFS) profile" evidence="7">
    <location>
        <begin position="31"/>
        <end position="456"/>
    </location>
</feature>
<comment type="caution">
    <text evidence="8">The sequence shown here is derived from an EMBL/GenBank/DDBJ whole genome shotgun (WGS) entry which is preliminary data.</text>
</comment>
<organism evidence="8 9">
    <name type="scientific">Tritrichomonas foetus</name>
    <dbReference type="NCBI Taxonomy" id="1144522"/>
    <lineage>
        <taxon>Eukaryota</taxon>
        <taxon>Metamonada</taxon>
        <taxon>Parabasalia</taxon>
        <taxon>Tritrichomonadida</taxon>
        <taxon>Tritrichomonadidae</taxon>
        <taxon>Tritrichomonas</taxon>
    </lineage>
</organism>
<dbReference type="EMBL" id="MLAK01001405">
    <property type="protein sequence ID" value="OHS93384.1"/>
    <property type="molecule type" value="Genomic_DNA"/>
</dbReference>
<keyword evidence="4 6" id="KW-1133">Transmembrane helix</keyword>
<gene>
    <name evidence="8" type="ORF">TRFO_40309</name>
</gene>
<feature type="transmembrane region" description="Helical" evidence="6">
    <location>
        <begin position="207"/>
        <end position="227"/>
    </location>
</feature>
<dbReference type="GO" id="GO:0008506">
    <property type="term" value="F:sucrose:proton symporter activity"/>
    <property type="evidence" value="ECO:0007669"/>
    <property type="project" value="TreeGrafter"/>
</dbReference>
<evidence type="ECO:0000313" key="9">
    <source>
        <dbReference type="Proteomes" id="UP000179807"/>
    </source>
</evidence>